<name>A0A9X0AG43_9HELO</name>
<feature type="compositionally biased region" description="Polar residues" evidence="1">
    <location>
        <begin position="98"/>
        <end position="123"/>
    </location>
</feature>
<comment type="caution">
    <text evidence="2">The sequence shown here is derived from an EMBL/GenBank/DDBJ whole genome shotgun (WGS) entry which is preliminary data.</text>
</comment>
<evidence type="ECO:0000313" key="2">
    <source>
        <dbReference type="EMBL" id="KAJ8061568.1"/>
    </source>
</evidence>
<sequence>MRPRVSACHICGQGSFCRCDRPIGWDYTHPEPPNFPVAPAAEGVQRRPGLVRRCASDRLQFAGQNAAQLLPSQFSTAPGDPPPTDEFTNPRTRRGAFSTHSPSQQSSPFTNTPSESGSFANPTDEFTNLRIRRGSFAIPTFDSSPATSNNSFTNSAYNASPLDSNNYFPAQTPRSSPVNSNSSGAQFGASQPVPPVDNRSQLWAPKPLRVTKNIAQIWADAEAFTNNPAPDNAQQSRKRTLTEAPHYDNEEERYHKKYRRD</sequence>
<feature type="region of interest" description="Disordered" evidence="1">
    <location>
        <begin position="72"/>
        <end position="123"/>
    </location>
</feature>
<feature type="region of interest" description="Disordered" evidence="1">
    <location>
        <begin position="163"/>
        <end position="204"/>
    </location>
</feature>
<dbReference type="OrthoDB" id="3552591at2759"/>
<evidence type="ECO:0000256" key="1">
    <source>
        <dbReference type="SAM" id="MobiDB-lite"/>
    </source>
</evidence>
<dbReference type="EMBL" id="JAPEIS010000011">
    <property type="protein sequence ID" value="KAJ8061568.1"/>
    <property type="molecule type" value="Genomic_DNA"/>
</dbReference>
<feature type="region of interest" description="Disordered" evidence="1">
    <location>
        <begin position="222"/>
        <end position="261"/>
    </location>
</feature>
<dbReference type="Proteomes" id="UP001152300">
    <property type="component" value="Unassembled WGS sequence"/>
</dbReference>
<evidence type="ECO:0000313" key="3">
    <source>
        <dbReference type="Proteomes" id="UP001152300"/>
    </source>
</evidence>
<keyword evidence="3" id="KW-1185">Reference proteome</keyword>
<feature type="compositionally biased region" description="Polar residues" evidence="1">
    <location>
        <begin position="224"/>
        <end position="235"/>
    </location>
</feature>
<feature type="compositionally biased region" description="Polar residues" evidence="1">
    <location>
        <begin position="163"/>
        <end position="189"/>
    </location>
</feature>
<proteinExistence type="predicted"/>
<organism evidence="2 3">
    <name type="scientific">Sclerotinia nivalis</name>
    <dbReference type="NCBI Taxonomy" id="352851"/>
    <lineage>
        <taxon>Eukaryota</taxon>
        <taxon>Fungi</taxon>
        <taxon>Dikarya</taxon>
        <taxon>Ascomycota</taxon>
        <taxon>Pezizomycotina</taxon>
        <taxon>Leotiomycetes</taxon>
        <taxon>Helotiales</taxon>
        <taxon>Sclerotiniaceae</taxon>
        <taxon>Sclerotinia</taxon>
    </lineage>
</organism>
<gene>
    <name evidence="2" type="ORF">OCU04_009380</name>
</gene>
<feature type="compositionally biased region" description="Basic and acidic residues" evidence="1">
    <location>
        <begin position="245"/>
        <end position="254"/>
    </location>
</feature>
<protein>
    <submittedName>
        <fullName evidence="2">Uncharacterized protein</fullName>
    </submittedName>
</protein>
<reference evidence="2" key="1">
    <citation type="submission" date="2022-11" db="EMBL/GenBank/DDBJ databases">
        <title>Genome Resource of Sclerotinia nivalis Strain SnTB1, a Plant Pathogen Isolated from American Ginseng.</title>
        <authorList>
            <person name="Fan S."/>
        </authorList>
    </citation>
    <scope>NUCLEOTIDE SEQUENCE</scope>
    <source>
        <strain evidence="2">SnTB1</strain>
    </source>
</reference>
<accession>A0A9X0AG43</accession>
<dbReference type="AlphaFoldDB" id="A0A9X0AG43"/>